<keyword evidence="5" id="KW-1185">Reference proteome</keyword>
<dbReference type="EMBL" id="JABBNT010000004">
    <property type="protein sequence ID" value="NMM45606.1"/>
    <property type="molecule type" value="Genomic_DNA"/>
</dbReference>
<proteinExistence type="inferred from homology"/>
<reference evidence="4 5" key="1">
    <citation type="submission" date="2020-04" db="EMBL/GenBank/DDBJ databases">
        <title>Rhodospirillaceae bacterium KN72 isolated from deep sea.</title>
        <authorList>
            <person name="Zhang D.-C."/>
        </authorList>
    </citation>
    <scope>NUCLEOTIDE SEQUENCE [LARGE SCALE GENOMIC DNA]</scope>
    <source>
        <strain evidence="4 5">KN72</strain>
    </source>
</reference>
<dbReference type="InterPro" id="IPR006224">
    <property type="entry name" value="PsdUridine_synth_RluA-like_CS"/>
</dbReference>
<dbReference type="RefSeq" id="WP_169625994.1">
    <property type="nucleotide sequence ID" value="NZ_JABBNT010000004.1"/>
</dbReference>
<dbReference type="PROSITE" id="PS01129">
    <property type="entry name" value="PSI_RLU"/>
    <property type="match status" value="1"/>
</dbReference>
<protein>
    <submittedName>
        <fullName evidence="4">RNA pseudouridine synthase</fullName>
    </submittedName>
</protein>
<dbReference type="InterPro" id="IPR020103">
    <property type="entry name" value="PsdUridine_synth_cat_dom_sf"/>
</dbReference>
<dbReference type="InterPro" id="IPR006145">
    <property type="entry name" value="PsdUridine_synth_RsuA/RluA"/>
</dbReference>
<accession>A0A7Y0HF78</accession>
<dbReference type="GO" id="GO:0140098">
    <property type="term" value="F:catalytic activity, acting on RNA"/>
    <property type="evidence" value="ECO:0007669"/>
    <property type="project" value="UniProtKB-ARBA"/>
</dbReference>
<dbReference type="SUPFAM" id="SSF55120">
    <property type="entry name" value="Pseudouridine synthase"/>
    <property type="match status" value="1"/>
</dbReference>
<comment type="similarity">
    <text evidence="1">Belongs to the pseudouridine synthase RluA family.</text>
</comment>
<dbReference type="CDD" id="cd02869">
    <property type="entry name" value="PseudoU_synth_RluA_like"/>
    <property type="match status" value="1"/>
</dbReference>
<dbReference type="GO" id="GO:0000455">
    <property type="term" value="P:enzyme-directed rRNA pseudouridine synthesis"/>
    <property type="evidence" value="ECO:0007669"/>
    <property type="project" value="TreeGrafter"/>
</dbReference>
<dbReference type="GO" id="GO:0009982">
    <property type="term" value="F:pseudouridine synthase activity"/>
    <property type="evidence" value="ECO:0007669"/>
    <property type="project" value="InterPro"/>
</dbReference>
<evidence type="ECO:0000256" key="2">
    <source>
        <dbReference type="ARBA" id="ARBA00023235"/>
    </source>
</evidence>
<name>A0A7Y0HF78_9PROT</name>
<evidence type="ECO:0000313" key="4">
    <source>
        <dbReference type="EMBL" id="NMM45606.1"/>
    </source>
</evidence>
<dbReference type="PANTHER" id="PTHR21600:SF44">
    <property type="entry name" value="RIBOSOMAL LARGE SUBUNIT PSEUDOURIDINE SYNTHASE D"/>
    <property type="match status" value="1"/>
</dbReference>
<keyword evidence="2" id="KW-0413">Isomerase</keyword>
<evidence type="ECO:0000259" key="3">
    <source>
        <dbReference type="Pfam" id="PF00849"/>
    </source>
</evidence>
<dbReference type="Gene3D" id="3.30.2350.10">
    <property type="entry name" value="Pseudouridine synthase"/>
    <property type="match status" value="1"/>
</dbReference>
<comment type="caution">
    <text evidence="4">The sequence shown here is derived from an EMBL/GenBank/DDBJ whole genome shotgun (WGS) entry which is preliminary data.</text>
</comment>
<dbReference type="Pfam" id="PF00849">
    <property type="entry name" value="PseudoU_synth_2"/>
    <property type="match status" value="1"/>
</dbReference>
<dbReference type="InterPro" id="IPR050188">
    <property type="entry name" value="RluA_PseudoU_synthase"/>
</dbReference>
<sequence length="243" mass="26773">MTKSRQTSDAVAVPDILYRDGLILVVNKPAGVPVHAGPSGGASLEDTFDALRFGLPKPPSLAHRLDRDTSGCLVLGRHAKALRRLGKLFQEGRAKKTYWAIVRGLPPAERGRIDFPLKKVSTKAGGWRMIVAPDGQESITDYMVMGTGENGLSWLALWPKTGRTHQIRVHCAQSGFPLYGDPWYGTAEDRLPDSEVPLHLHARAIELPIYPHKEPVRVEAPLPDFMREAFDLCSARPDAVQVD</sequence>
<dbReference type="AlphaFoldDB" id="A0A7Y0HF78"/>
<evidence type="ECO:0000313" key="5">
    <source>
        <dbReference type="Proteomes" id="UP000539372"/>
    </source>
</evidence>
<gene>
    <name evidence="4" type="ORF">HH303_14010</name>
</gene>
<dbReference type="Proteomes" id="UP000539372">
    <property type="component" value="Unassembled WGS sequence"/>
</dbReference>
<dbReference type="GO" id="GO:0003723">
    <property type="term" value="F:RNA binding"/>
    <property type="evidence" value="ECO:0007669"/>
    <property type="project" value="InterPro"/>
</dbReference>
<feature type="domain" description="Pseudouridine synthase RsuA/RluA-like" evidence="3">
    <location>
        <begin position="23"/>
        <end position="173"/>
    </location>
</feature>
<evidence type="ECO:0000256" key="1">
    <source>
        <dbReference type="ARBA" id="ARBA00010876"/>
    </source>
</evidence>
<organism evidence="4 5">
    <name type="scientific">Pacificispira spongiicola</name>
    <dbReference type="NCBI Taxonomy" id="2729598"/>
    <lineage>
        <taxon>Bacteria</taxon>
        <taxon>Pseudomonadati</taxon>
        <taxon>Pseudomonadota</taxon>
        <taxon>Alphaproteobacteria</taxon>
        <taxon>Rhodospirillales</taxon>
        <taxon>Rhodospirillaceae</taxon>
        <taxon>Pacificispira</taxon>
    </lineage>
</organism>
<dbReference type="PANTHER" id="PTHR21600">
    <property type="entry name" value="MITOCHONDRIAL RNA PSEUDOURIDINE SYNTHASE"/>
    <property type="match status" value="1"/>
</dbReference>